<evidence type="ECO:0000313" key="2">
    <source>
        <dbReference type="EMBL" id="MFD2693765.1"/>
    </source>
</evidence>
<dbReference type="EMBL" id="JBHUMQ010000021">
    <property type="protein sequence ID" value="MFD2693765.1"/>
    <property type="molecule type" value="Genomic_DNA"/>
</dbReference>
<reference evidence="3" key="1">
    <citation type="journal article" date="2019" name="Int. J. Syst. Evol. Microbiol.">
        <title>The Global Catalogue of Microorganisms (GCM) 10K type strain sequencing project: providing services to taxonomists for standard genome sequencing and annotation.</title>
        <authorList>
            <consortium name="The Broad Institute Genomics Platform"/>
            <consortium name="The Broad Institute Genome Sequencing Center for Infectious Disease"/>
            <person name="Wu L."/>
            <person name="Ma J."/>
        </authorList>
    </citation>
    <scope>NUCLEOTIDE SEQUENCE [LARGE SCALE GENOMIC DNA]</scope>
    <source>
        <strain evidence="3">TISTR 2466</strain>
    </source>
</reference>
<keyword evidence="1" id="KW-0472">Membrane</keyword>
<dbReference type="Proteomes" id="UP001597399">
    <property type="component" value="Unassembled WGS sequence"/>
</dbReference>
<protein>
    <submittedName>
        <fullName evidence="2">Uncharacterized protein</fullName>
    </submittedName>
</protein>
<evidence type="ECO:0000313" key="3">
    <source>
        <dbReference type="Proteomes" id="UP001597399"/>
    </source>
</evidence>
<sequence>MTKRVFYDSVKVACFGLSVSILVLLLLSIYKQEAIVNPLFIMGITVGNFCYGSFCFSKGTKLVLWLVGAAVMWISGIFCLFVQ</sequence>
<feature type="transmembrane region" description="Helical" evidence="1">
    <location>
        <begin position="36"/>
        <end position="56"/>
    </location>
</feature>
<comment type="caution">
    <text evidence="2">The sequence shown here is derived from an EMBL/GenBank/DDBJ whole genome shotgun (WGS) entry which is preliminary data.</text>
</comment>
<name>A0ABW5S2N4_9BACL</name>
<evidence type="ECO:0000256" key="1">
    <source>
        <dbReference type="SAM" id="Phobius"/>
    </source>
</evidence>
<feature type="transmembrane region" description="Helical" evidence="1">
    <location>
        <begin position="63"/>
        <end position="82"/>
    </location>
</feature>
<keyword evidence="1" id="KW-1133">Transmembrane helix</keyword>
<organism evidence="2 3">
    <name type="scientific">Sporolactobacillus shoreicorticis</name>
    <dbReference type="NCBI Taxonomy" id="1923877"/>
    <lineage>
        <taxon>Bacteria</taxon>
        <taxon>Bacillati</taxon>
        <taxon>Bacillota</taxon>
        <taxon>Bacilli</taxon>
        <taxon>Bacillales</taxon>
        <taxon>Sporolactobacillaceae</taxon>
        <taxon>Sporolactobacillus</taxon>
    </lineage>
</organism>
<dbReference type="RefSeq" id="WP_253065077.1">
    <property type="nucleotide sequence ID" value="NZ_JAMXWM010000035.1"/>
</dbReference>
<keyword evidence="3" id="KW-1185">Reference proteome</keyword>
<accession>A0ABW5S2N4</accession>
<gene>
    <name evidence="2" type="ORF">ACFSUE_09040</name>
</gene>
<feature type="transmembrane region" description="Helical" evidence="1">
    <location>
        <begin position="12"/>
        <end position="30"/>
    </location>
</feature>
<keyword evidence="1" id="KW-0812">Transmembrane</keyword>
<proteinExistence type="predicted"/>